<dbReference type="RefSeq" id="WP_013567229.1">
    <property type="nucleotide sequence ID" value="NC_014963.1"/>
</dbReference>
<evidence type="ECO:0000313" key="3">
    <source>
        <dbReference type="EMBL" id="ADV81496.1"/>
    </source>
</evidence>
<dbReference type="Pfam" id="PF01757">
    <property type="entry name" value="Acyl_transf_3"/>
    <property type="match status" value="1"/>
</dbReference>
<feature type="transmembrane region" description="Helical" evidence="1">
    <location>
        <begin position="121"/>
        <end position="146"/>
    </location>
</feature>
<dbReference type="InterPro" id="IPR050879">
    <property type="entry name" value="Acyltransferase_3"/>
</dbReference>
<evidence type="ECO:0000313" key="4">
    <source>
        <dbReference type="Proteomes" id="UP000006844"/>
    </source>
</evidence>
<sequence length="394" mass="45266">MAKRERWHLGYLDALRGWAVAAVILVHVGSTAYPPGNWQWDLTFWGRRGVQLFFMVSAFTLYLSLDHRKVEQHPTLNFYLRRVFRIAPLFYFMFLLRYVAYHPVPTPALQIVLAALFLNGLYPPAIFAGPLAGWTIGTEFAFYMLLPLLHRWINTLNKAIAFTCTTAIVFGFGSLLLLRHLPSASGTTIVYLRSVGIPVELGIFGMGIVAYYIVKDYVVPSRLTSTKAARQISFLLLLIAAALFDLNIPFEDRRLYLSSLIFFLFILALALNPWSFFVNAITRALGRLSFSLYLWHVFVIVARIDRLRWFDWATHGHYSRWLTTPLSSFFTVVVTLLLTALPLSYLTWFFLEEPGIRLGRKVIAHLEHRATQRKTRLIPASQEILRPSQADEEF</sequence>
<feature type="transmembrane region" description="Helical" evidence="1">
    <location>
        <begin position="256"/>
        <end position="278"/>
    </location>
</feature>
<keyword evidence="4" id="KW-1185">Reference proteome</keyword>
<dbReference type="PANTHER" id="PTHR23028">
    <property type="entry name" value="ACETYLTRANSFERASE"/>
    <property type="match status" value="1"/>
</dbReference>
<dbReference type="GO" id="GO:0016020">
    <property type="term" value="C:membrane"/>
    <property type="evidence" value="ECO:0007669"/>
    <property type="project" value="TreeGrafter"/>
</dbReference>
<gene>
    <name evidence="3" type="ordered locus">AciPR4_0662</name>
</gene>
<keyword evidence="3" id="KW-0808">Transferase</keyword>
<feature type="transmembrane region" description="Helical" evidence="1">
    <location>
        <begin position="158"/>
        <end position="178"/>
    </location>
</feature>
<evidence type="ECO:0000259" key="2">
    <source>
        <dbReference type="Pfam" id="PF01757"/>
    </source>
</evidence>
<feature type="transmembrane region" description="Helical" evidence="1">
    <location>
        <begin position="83"/>
        <end position="101"/>
    </location>
</feature>
<protein>
    <submittedName>
        <fullName evidence="3">Acyltransferase 3</fullName>
    </submittedName>
</protein>
<dbReference type="InterPro" id="IPR002656">
    <property type="entry name" value="Acyl_transf_3_dom"/>
</dbReference>
<dbReference type="HOGENOM" id="CLU_005679_2_2_0"/>
<name>E8V5G2_TERSS</name>
<keyword evidence="1" id="KW-0812">Transmembrane</keyword>
<dbReference type="GO" id="GO:0000271">
    <property type="term" value="P:polysaccharide biosynthetic process"/>
    <property type="evidence" value="ECO:0007669"/>
    <property type="project" value="TreeGrafter"/>
</dbReference>
<accession>E8V5G2</accession>
<dbReference type="eggNOG" id="COG1835">
    <property type="taxonomic scope" value="Bacteria"/>
</dbReference>
<dbReference type="STRING" id="401053.AciPR4_0662"/>
<feature type="transmembrane region" description="Helical" evidence="1">
    <location>
        <begin position="290"/>
        <end position="309"/>
    </location>
</feature>
<evidence type="ECO:0000256" key="1">
    <source>
        <dbReference type="SAM" id="Phobius"/>
    </source>
</evidence>
<reference evidence="3 4" key="1">
    <citation type="journal article" date="2012" name="Stand. Genomic Sci.">
        <title>Complete genome sequence of Terriglobus saanensis type strain SP1PR4(T), an Acidobacteria from tundra soil.</title>
        <authorList>
            <person name="Rawat S.R."/>
            <person name="Mannisto M.K."/>
            <person name="Starovoytov V."/>
            <person name="Goodwin L."/>
            <person name="Nolan M."/>
            <person name="Hauser L."/>
            <person name="Land M."/>
            <person name="Davenport K.W."/>
            <person name="Woyke T."/>
            <person name="Haggblom M.M."/>
        </authorList>
    </citation>
    <scope>NUCLEOTIDE SEQUENCE</scope>
    <source>
        <strain evidence="4">ATCC BAA-1853 / DSM 23119 / SP1PR4</strain>
    </source>
</reference>
<keyword evidence="1" id="KW-0472">Membrane</keyword>
<dbReference type="PANTHER" id="PTHR23028:SF53">
    <property type="entry name" value="ACYL_TRANSF_3 DOMAIN-CONTAINING PROTEIN"/>
    <property type="match status" value="1"/>
</dbReference>
<dbReference type="GO" id="GO:0016747">
    <property type="term" value="F:acyltransferase activity, transferring groups other than amino-acyl groups"/>
    <property type="evidence" value="ECO:0007669"/>
    <property type="project" value="InterPro"/>
</dbReference>
<organism evidence="3 4">
    <name type="scientific">Terriglobus saanensis (strain ATCC BAA-1853 / DSM 23119 / SP1PR4)</name>
    <dbReference type="NCBI Taxonomy" id="401053"/>
    <lineage>
        <taxon>Bacteria</taxon>
        <taxon>Pseudomonadati</taxon>
        <taxon>Acidobacteriota</taxon>
        <taxon>Terriglobia</taxon>
        <taxon>Terriglobales</taxon>
        <taxon>Acidobacteriaceae</taxon>
        <taxon>Terriglobus</taxon>
    </lineage>
</organism>
<feature type="transmembrane region" description="Helical" evidence="1">
    <location>
        <begin position="234"/>
        <end position="250"/>
    </location>
</feature>
<feature type="domain" description="Acyltransferase 3" evidence="2">
    <location>
        <begin position="10"/>
        <end position="339"/>
    </location>
</feature>
<feature type="transmembrane region" description="Helical" evidence="1">
    <location>
        <begin position="12"/>
        <end position="33"/>
    </location>
</feature>
<proteinExistence type="predicted"/>
<feature type="transmembrane region" description="Helical" evidence="1">
    <location>
        <begin position="45"/>
        <end position="63"/>
    </location>
</feature>
<feature type="transmembrane region" description="Helical" evidence="1">
    <location>
        <begin position="190"/>
        <end position="214"/>
    </location>
</feature>
<keyword evidence="1" id="KW-1133">Transmembrane helix</keyword>
<dbReference type="AlphaFoldDB" id="E8V5G2"/>
<feature type="transmembrane region" description="Helical" evidence="1">
    <location>
        <begin position="329"/>
        <end position="351"/>
    </location>
</feature>
<dbReference type="Proteomes" id="UP000006844">
    <property type="component" value="Chromosome"/>
</dbReference>
<dbReference type="EMBL" id="CP002467">
    <property type="protein sequence ID" value="ADV81496.1"/>
    <property type="molecule type" value="Genomic_DNA"/>
</dbReference>
<dbReference type="KEGG" id="tsa:AciPR4_0662"/>
<keyword evidence="3" id="KW-0012">Acyltransferase</keyword>